<dbReference type="OrthoDB" id="419508at2759"/>
<dbReference type="InterPro" id="IPR007000">
    <property type="entry name" value="PLipase_B-like"/>
</dbReference>
<dbReference type="GO" id="GO:0009395">
    <property type="term" value="P:phospholipid catabolic process"/>
    <property type="evidence" value="ECO:0007669"/>
    <property type="project" value="TreeGrafter"/>
</dbReference>
<evidence type="ECO:0000256" key="5">
    <source>
        <dbReference type="ARBA" id="ARBA00023098"/>
    </source>
</evidence>
<evidence type="ECO:0000256" key="1">
    <source>
        <dbReference type="ARBA" id="ARBA00007835"/>
    </source>
</evidence>
<keyword evidence="2 7" id="KW-0732">Signal</keyword>
<evidence type="ECO:0000256" key="6">
    <source>
        <dbReference type="ARBA" id="ARBA00023180"/>
    </source>
</evidence>
<dbReference type="AlphaFoldDB" id="A0A2T7PDQ2"/>
<dbReference type="PANTHER" id="PTHR12370">
    <property type="entry name" value="PHOSPHOLIPASE B-RELATED"/>
    <property type="match status" value="1"/>
</dbReference>
<comment type="similarity">
    <text evidence="1 7">Belongs to the phospholipase B-like family.</text>
</comment>
<dbReference type="GO" id="GO:0005576">
    <property type="term" value="C:extracellular region"/>
    <property type="evidence" value="ECO:0007669"/>
    <property type="project" value="TreeGrafter"/>
</dbReference>
<evidence type="ECO:0000313" key="9">
    <source>
        <dbReference type="Proteomes" id="UP000245119"/>
    </source>
</evidence>
<gene>
    <name evidence="8" type="ORF">C0Q70_06956</name>
</gene>
<feature type="chain" id="PRO_5015376233" description="Phospholipase B-like" evidence="7">
    <location>
        <begin position="24"/>
        <end position="463"/>
    </location>
</feature>
<feature type="signal peptide" evidence="7">
    <location>
        <begin position="1"/>
        <end position="23"/>
    </location>
</feature>
<accession>A0A2T7PDQ2</accession>
<dbReference type="EMBL" id="PZQS01000004">
    <property type="protein sequence ID" value="PVD31543.1"/>
    <property type="molecule type" value="Genomic_DNA"/>
</dbReference>
<keyword evidence="6" id="KW-0325">Glycoprotein</keyword>
<dbReference type="Pfam" id="PF04916">
    <property type="entry name" value="Phospholip_B"/>
    <property type="match status" value="1"/>
</dbReference>
<keyword evidence="9" id="KW-1185">Reference proteome</keyword>
<sequence>MHGLLVFWITVTVIQWPLPSAVGATFGATDSVTEIYVSFDRNNSVFSFRERPDDFTVAHARFDNAINRTGFSYLSITTVNDYTYQLNSSVQAYAAGLAEGFLTRELISLHFLNTIGSFCQNRTTSSCQKLETFLKQNLDWITDNVNANPDDSYWYQVRLFYEQIRGLQDGYQGTPAQITMDVDDFLGIYLLQISTDVYDISKALSDDGGDAEWPQYGHCSALIKLLPGNKEIKDILIAHDTWTSYKAMLRILKRYDTYLHENPIESDPVLGHTMTFSSYPGSITSIDDFYVLSSAMVTMETTNPLFNKNLYKKIQPKCVLESVRSMVANRLADHGDDWSQIFSQFNSGTYNNQWMIVDLKNYDQYFHEVLPGFVTVLEQIPGQIRYADLTDTLLSKGYWASYNLPYNDFKNDPLSRCNCTPPYSGENAISSRSDLNLPDGQYPFPELSFGLGGGIDMKVSYTL</sequence>
<dbReference type="EC" id="3.1.1.-" evidence="7"/>
<name>A0A2T7PDQ2_POMCA</name>
<proteinExistence type="inferred from homology"/>
<evidence type="ECO:0000313" key="8">
    <source>
        <dbReference type="EMBL" id="PVD31543.1"/>
    </source>
</evidence>
<dbReference type="Gene3D" id="3.60.60.30">
    <property type="match status" value="2"/>
</dbReference>
<keyword evidence="3 7" id="KW-0378">Hydrolase</keyword>
<evidence type="ECO:0000256" key="7">
    <source>
        <dbReference type="RuleBase" id="RU364138"/>
    </source>
</evidence>
<dbReference type="STRING" id="400727.A0A2T7PDQ2"/>
<protein>
    <recommendedName>
        <fullName evidence="7">Phospholipase B-like</fullName>
        <ecNumber evidence="7">3.1.1.-</ecNumber>
    </recommendedName>
</protein>
<dbReference type="PANTHER" id="PTHR12370:SF3">
    <property type="entry name" value="PHOSPHOLIPASE B-LIKE 2-RELATED"/>
    <property type="match status" value="1"/>
</dbReference>
<evidence type="ECO:0000256" key="4">
    <source>
        <dbReference type="ARBA" id="ARBA00022963"/>
    </source>
</evidence>
<comment type="caution">
    <text evidence="8">The sequence shown here is derived from an EMBL/GenBank/DDBJ whole genome shotgun (WGS) entry which is preliminary data.</text>
</comment>
<comment type="function">
    <text evidence="7">Putative phospholipase.</text>
</comment>
<evidence type="ECO:0000256" key="2">
    <source>
        <dbReference type="ARBA" id="ARBA00022729"/>
    </source>
</evidence>
<keyword evidence="4 7" id="KW-0442">Lipid degradation</keyword>
<reference evidence="8 9" key="1">
    <citation type="submission" date="2018-04" db="EMBL/GenBank/DDBJ databases">
        <title>The genome of golden apple snail Pomacea canaliculata provides insight into stress tolerance and invasive adaptation.</title>
        <authorList>
            <person name="Liu C."/>
            <person name="Liu B."/>
            <person name="Ren Y."/>
            <person name="Zhang Y."/>
            <person name="Wang H."/>
            <person name="Li S."/>
            <person name="Jiang F."/>
            <person name="Yin L."/>
            <person name="Zhang G."/>
            <person name="Qian W."/>
            <person name="Fan W."/>
        </authorList>
    </citation>
    <scope>NUCLEOTIDE SEQUENCE [LARGE SCALE GENOMIC DNA]</scope>
    <source>
        <strain evidence="8">SZHN2017</strain>
        <tissue evidence="8">Muscle</tissue>
    </source>
</reference>
<dbReference type="Proteomes" id="UP000245119">
    <property type="component" value="Linkage Group LG4"/>
</dbReference>
<keyword evidence="5 7" id="KW-0443">Lipid metabolism</keyword>
<dbReference type="GO" id="GO:0004620">
    <property type="term" value="F:phospholipase activity"/>
    <property type="evidence" value="ECO:0007669"/>
    <property type="project" value="InterPro"/>
</dbReference>
<organism evidence="8 9">
    <name type="scientific">Pomacea canaliculata</name>
    <name type="common">Golden apple snail</name>
    <dbReference type="NCBI Taxonomy" id="400727"/>
    <lineage>
        <taxon>Eukaryota</taxon>
        <taxon>Metazoa</taxon>
        <taxon>Spiralia</taxon>
        <taxon>Lophotrochozoa</taxon>
        <taxon>Mollusca</taxon>
        <taxon>Gastropoda</taxon>
        <taxon>Caenogastropoda</taxon>
        <taxon>Architaenioglossa</taxon>
        <taxon>Ampullarioidea</taxon>
        <taxon>Ampullariidae</taxon>
        <taxon>Pomacea</taxon>
    </lineage>
</organism>
<evidence type="ECO:0000256" key="3">
    <source>
        <dbReference type="ARBA" id="ARBA00022801"/>
    </source>
</evidence>